<accession>A0AAU7NPC1</accession>
<dbReference type="Proteomes" id="UP001225378">
    <property type="component" value="Chromosome"/>
</dbReference>
<organism evidence="1 2">
    <name type="scientific">Methylomarinum roseum</name>
    <dbReference type="NCBI Taxonomy" id="3067653"/>
    <lineage>
        <taxon>Bacteria</taxon>
        <taxon>Pseudomonadati</taxon>
        <taxon>Pseudomonadota</taxon>
        <taxon>Gammaproteobacteria</taxon>
        <taxon>Methylococcales</taxon>
        <taxon>Methylococcaceae</taxon>
        <taxon>Methylomarinum</taxon>
    </lineage>
</organism>
<evidence type="ECO:0000313" key="2">
    <source>
        <dbReference type="Proteomes" id="UP001225378"/>
    </source>
</evidence>
<dbReference type="EMBL" id="CP157743">
    <property type="protein sequence ID" value="XBS18800.1"/>
    <property type="molecule type" value="Genomic_DNA"/>
</dbReference>
<evidence type="ECO:0000313" key="1">
    <source>
        <dbReference type="EMBL" id="XBS18800.1"/>
    </source>
</evidence>
<reference evidence="1 2" key="1">
    <citation type="journal article" date="2024" name="Microbiology">
        <title>Methylomarinum rosea sp. nov., a novel halophilic methanotrophic bacterium from the hypersaline Lake Elton.</title>
        <authorList>
            <person name="Suleimanov R.Z."/>
            <person name="Oshkin I.Y."/>
            <person name="Danilova O.V."/>
            <person name="Suzina N.E."/>
            <person name="Dedysh S.N."/>
        </authorList>
    </citation>
    <scope>NUCLEOTIDE SEQUENCE [LARGE SCALE GENOMIC DNA]</scope>
    <source>
        <strain evidence="1 2">Ch1-1</strain>
    </source>
</reference>
<name>A0AAU7NPC1_9GAMM</name>
<dbReference type="RefSeq" id="WP_305908485.1">
    <property type="nucleotide sequence ID" value="NZ_CP157743.1"/>
</dbReference>
<sequence length="136" mass="15363">MKHKKFTPYGAMLAARQQFNNPPDIVVVCVGQNGWAAAKSWNAQQGSDALALVLPPGEPPERFRWPVSNCFCLVEWSSGPGRDLIIKLVEVLLSGEALSVTVIPKFSDFKRPAWVKIGDEWRQQREVIRTYNRVVR</sequence>
<keyword evidence="2" id="KW-1185">Reference proteome</keyword>
<protein>
    <submittedName>
        <fullName evidence="1">Uncharacterized protein</fullName>
    </submittedName>
</protein>
<dbReference type="KEGG" id="mech:Q9L42_010470"/>
<proteinExistence type="predicted"/>
<dbReference type="AlphaFoldDB" id="A0AAU7NPC1"/>
<gene>
    <name evidence="1" type="ORF">Q9L42_010470</name>
</gene>